<evidence type="ECO:0000256" key="4">
    <source>
        <dbReference type="ARBA" id="ARBA00023136"/>
    </source>
</evidence>
<keyword evidence="3 5" id="KW-1133">Transmembrane helix</keyword>
<keyword evidence="2 5" id="KW-0812">Transmembrane</keyword>
<evidence type="ECO:0000256" key="5">
    <source>
        <dbReference type="RuleBase" id="RU363041"/>
    </source>
</evidence>
<dbReference type="PANTHER" id="PTHR43701">
    <property type="entry name" value="MEMBRANE TRANSPORTER PROTEIN MJ0441-RELATED"/>
    <property type="match status" value="1"/>
</dbReference>
<sequence length="300" mass="32411">MDKAIAVLGLTNVSKKITLKHVGWAILALKLAIAGYFIYLLVEGFRTNAFEFGERFLWFILAGFVAQLIDGALGMAYGVSCTSLLLWLGIPPKFASASVHTSEIFTTGVSGLSHIRFDNIDKRLFFQIVVTGSIGAVIGAYFISDLFDGDLVKPFISFYLLLLGVYLLYKAFKKRQDKPKKMKHTPLLAFAGGLLDAIGGGGWGPIVTSNLLSRGNSPRHTIGTVNTAEFFVTYFATAVFIFVLGVQHLEIVLGLIIGGVIAAPLGAYIASRINQRLLLILVGVLVVISSGWGIFAALSF</sequence>
<keyword evidence="5" id="KW-1003">Cell membrane</keyword>
<reference evidence="6 7" key="1">
    <citation type="submission" date="2019-02" db="EMBL/GenBank/DDBJ databases">
        <authorList>
            <person name="Li Y."/>
        </authorList>
    </citation>
    <scope>NUCLEOTIDE SEQUENCE [LARGE SCALE GENOMIC DNA]</scope>
    <source>
        <strain evidence="6 7">30C10-4-7</strain>
    </source>
</reference>
<keyword evidence="7" id="KW-1185">Reference proteome</keyword>
<dbReference type="RefSeq" id="WP_130142850.1">
    <property type="nucleotide sequence ID" value="NZ_SGIT01000004.1"/>
</dbReference>
<feature type="transmembrane region" description="Helical" evidence="5">
    <location>
        <begin position="222"/>
        <end position="245"/>
    </location>
</feature>
<dbReference type="EMBL" id="SGIT01000004">
    <property type="protein sequence ID" value="RZF58300.1"/>
    <property type="molecule type" value="Genomic_DNA"/>
</dbReference>
<feature type="transmembrane region" description="Helical" evidence="5">
    <location>
        <begin position="155"/>
        <end position="172"/>
    </location>
</feature>
<accession>A0A4Q6XEM7</accession>
<comment type="subcellular location">
    <subcellularLocation>
        <location evidence="5">Cell membrane</location>
        <topology evidence="5">Multi-pass membrane protein</topology>
    </subcellularLocation>
    <subcellularLocation>
        <location evidence="1">Membrane</location>
        <topology evidence="1">Multi-pass membrane protein</topology>
    </subcellularLocation>
</comment>
<dbReference type="PANTHER" id="PTHR43701:SF12">
    <property type="entry name" value="MEMBRANE TRANSPORTER PROTEIN YTNM-RELATED"/>
    <property type="match status" value="1"/>
</dbReference>
<feature type="transmembrane region" description="Helical" evidence="5">
    <location>
        <begin position="21"/>
        <end position="42"/>
    </location>
</feature>
<feature type="transmembrane region" description="Helical" evidence="5">
    <location>
        <begin position="277"/>
        <end position="298"/>
    </location>
</feature>
<gene>
    <name evidence="6" type="ORF">EWE74_16915</name>
</gene>
<protein>
    <recommendedName>
        <fullName evidence="5">Probable membrane transporter protein</fullName>
    </recommendedName>
</protein>
<evidence type="ECO:0000313" key="7">
    <source>
        <dbReference type="Proteomes" id="UP000292855"/>
    </source>
</evidence>
<comment type="caution">
    <text evidence="6">The sequence shown here is derived from an EMBL/GenBank/DDBJ whole genome shotgun (WGS) entry which is preliminary data.</text>
</comment>
<dbReference type="GO" id="GO:0005886">
    <property type="term" value="C:plasma membrane"/>
    <property type="evidence" value="ECO:0007669"/>
    <property type="project" value="UniProtKB-SubCell"/>
</dbReference>
<keyword evidence="4 5" id="KW-0472">Membrane</keyword>
<feature type="transmembrane region" description="Helical" evidence="5">
    <location>
        <begin position="251"/>
        <end position="270"/>
    </location>
</feature>
<evidence type="ECO:0000313" key="6">
    <source>
        <dbReference type="EMBL" id="RZF58300.1"/>
    </source>
</evidence>
<comment type="similarity">
    <text evidence="5">Belongs to the 4-toluene sulfonate uptake permease (TSUP) (TC 2.A.102) family.</text>
</comment>
<dbReference type="InterPro" id="IPR002781">
    <property type="entry name" value="TM_pro_TauE-like"/>
</dbReference>
<feature type="transmembrane region" description="Helical" evidence="5">
    <location>
        <begin position="124"/>
        <end position="143"/>
    </location>
</feature>
<feature type="transmembrane region" description="Helical" evidence="5">
    <location>
        <begin position="57"/>
        <end position="88"/>
    </location>
</feature>
<dbReference type="Proteomes" id="UP000292855">
    <property type="component" value="Unassembled WGS sequence"/>
</dbReference>
<evidence type="ECO:0000256" key="3">
    <source>
        <dbReference type="ARBA" id="ARBA00022989"/>
    </source>
</evidence>
<organism evidence="6 7">
    <name type="scientific">Sphingobacterium corticibacterium</name>
    <dbReference type="NCBI Taxonomy" id="2484746"/>
    <lineage>
        <taxon>Bacteria</taxon>
        <taxon>Pseudomonadati</taxon>
        <taxon>Bacteroidota</taxon>
        <taxon>Sphingobacteriia</taxon>
        <taxon>Sphingobacteriales</taxon>
        <taxon>Sphingobacteriaceae</taxon>
        <taxon>Sphingobacterium</taxon>
    </lineage>
</organism>
<evidence type="ECO:0000256" key="1">
    <source>
        <dbReference type="ARBA" id="ARBA00004141"/>
    </source>
</evidence>
<name>A0A4Q6XEM7_9SPHI</name>
<dbReference type="Pfam" id="PF01925">
    <property type="entry name" value="TauE"/>
    <property type="match status" value="1"/>
</dbReference>
<dbReference type="OrthoDB" id="45564at2"/>
<dbReference type="InterPro" id="IPR051598">
    <property type="entry name" value="TSUP/Inactive_protease-like"/>
</dbReference>
<proteinExistence type="inferred from homology"/>
<dbReference type="AlphaFoldDB" id="A0A4Q6XEM7"/>
<evidence type="ECO:0000256" key="2">
    <source>
        <dbReference type="ARBA" id="ARBA00022692"/>
    </source>
</evidence>